<organism evidence="2 3">
    <name type="scientific">Parasphingopyxis lamellibrachiae</name>
    <dbReference type="NCBI Taxonomy" id="680125"/>
    <lineage>
        <taxon>Bacteria</taxon>
        <taxon>Pseudomonadati</taxon>
        <taxon>Pseudomonadota</taxon>
        <taxon>Alphaproteobacteria</taxon>
        <taxon>Sphingomonadales</taxon>
        <taxon>Sphingomonadaceae</taxon>
        <taxon>Parasphingopyxis</taxon>
    </lineage>
</organism>
<feature type="transmembrane region" description="Helical" evidence="1">
    <location>
        <begin position="17"/>
        <end position="43"/>
    </location>
</feature>
<keyword evidence="1" id="KW-0812">Transmembrane</keyword>
<dbReference type="AlphaFoldDB" id="A0A3D9FGT9"/>
<dbReference type="RefSeq" id="WP_116236321.1">
    <property type="nucleotide sequence ID" value="NZ_QRDP01000004.1"/>
</dbReference>
<keyword evidence="1" id="KW-0472">Membrane</keyword>
<feature type="transmembrane region" description="Helical" evidence="1">
    <location>
        <begin position="77"/>
        <end position="99"/>
    </location>
</feature>
<evidence type="ECO:0000313" key="2">
    <source>
        <dbReference type="EMBL" id="RED16983.1"/>
    </source>
</evidence>
<evidence type="ECO:0000313" key="3">
    <source>
        <dbReference type="Proteomes" id="UP000256310"/>
    </source>
</evidence>
<gene>
    <name evidence="2" type="ORF">DFR46_2017</name>
</gene>
<dbReference type="Proteomes" id="UP000256310">
    <property type="component" value="Unassembled WGS sequence"/>
</dbReference>
<proteinExistence type="predicted"/>
<keyword evidence="3" id="KW-1185">Reference proteome</keyword>
<comment type="caution">
    <text evidence="2">The sequence shown here is derived from an EMBL/GenBank/DDBJ whole genome shotgun (WGS) entry which is preliminary data.</text>
</comment>
<feature type="transmembrane region" description="Helical" evidence="1">
    <location>
        <begin position="50"/>
        <end position="71"/>
    </location>
</feature>
<dbReference type="OrthoDB" id="8447539at2"/>
<feature type="transmembrane region" description="Helical" evidence="1">
    <location>
        <begin position="137"/>
        <end position="159"/>
    </location>
</feature>
<protein>
    <recommendedName>
        <fullName evidence="4">Rod shape-determining protein MreD</fullName>
    </recommendedName>
</protein>
<name>A0A3D9FGT9_9SPHN</name>
<feature type="transmembrane region" description="Helical" evidence="1">
    <location>
        <begin position="111"/>
        <end position="131"/>
    </location>
</feature>
<sequence length="180" mass="18766">MDTLATHGRDWAWPPTFAAIAVLGSLAAACLMPFVAVAVIAAGTLDGRRGLITVVAVWMANQIVGFGLLGYPVNAPTIGSGFALCASTLIAFALARWLFAAAAPALGRMLFAGLLCFAAYEVALYAMAHLYGGTDMFTAEIVILIGSNEALWFAGLLLAHQLLTRTLPGQFGAPTPLRIA</sequence>
<keyword evidence="1" id="KW-1133">Transmembrane helix</keyword>
<evidence type="ECO:0008006" key="4">
    <source>
        <dbReference type="Google" id="ProtNLM"/>
    </source>
</evidence>
<dbReference type="EMBL" id="QRDP01000004">
    <property type="protein sequence ID" value="RED16983.1"/>
    <property type="molecule type" value="Genomic_DNA"/>
</dbReference>
<reference evidence="2 3" key="1">
    <citation type="submission" date="2018-07" db="EMBL/GenBank/DDBJ databases">
        <title>Genomic Encyclopedia of Type Strains, Phase IV (KMG-IV): sequencing the most valuable type-strain genomes for metagenomic binning, comparative biology and taxonomic classification.</title>
        <authorList>
            <person name="Goeker M."/>
        </authorList>
    </citation>
    <scope>NUCLEOTIDE SEQUENCE [LARGE SCALE GENOMIC DNA]</scope>
    <source>
        <strain evidence="2 3">DSM 26725</strain>
    </source>
</reference>
<evidence type="ECO:0000256" key="1">
    <source>
        <dbReference type="SAM" id="Phobius"/>
    </source>
</evidence>
<accession>A0A3D9FGT9</accession>